<evidence type="ECO:0000313" key="3">
    <source>
        <dbReference type="Proteomes" id="UP001296993"/>
    </source>
</evidence>
<feature type="region of interest" description="Disordered" evidence="1">
    <location>
        <begin position="15"/>
        <end position="38"/>
    </location>
</feature>
<protein>
    <submittedName>
        <fullName evidence="2">Uncharacterized protein</fullName>
    </submittedName>
</protein>
<gene>
    <name evidence="2" type="ORF">JOF47_002495</name>
</gene>
<dbReference type="EMBL" id="JAGIOF010000001">
    <property type="protein sequence ID" value="MBP2386984.1"/>
    <property type="molecule type" value="Genomic_DNA"/>
</dbReference>
<dbReference type="Proteomes" id="UP001296993">
    <property type="component" value="Unassembled WGS sequence"/>
</dbReference>
<organism evidence="2 3">
    <name type="scientific">Paeniglutamicibacter kerguelensis</name>
    <dbReference type="NCBI Taxonomy" id="254788"/>
    <lineage>
        <taxon>Bacteria</taxon>
        <taxon>Bacillati</taxon>
        <taxon>Actinomycetota</taxon>
        <taxon>Actinomycetes</taxon>
        <taxon>Micrococcales</taxon>
        <taxon>Micrococcaceae</taxon>
        <taxon>Paeniglutamicibacter</taxon>
    </lineage>
</organism>
<dbReference type="RefSeq" id="WP_209998672.1">
    <property type="nucleotide sequence ID" value="NZ_BAAAJY010000005.1"/>
</dbReference>
<name>A0ABS4XEV2_9MICC</name>
<comment type="caution">
    <text evidence="2">The sequence shown here is derived from an EMBL/GenBank/DDBJ whole genome shotgun (WGS) entry which is preliminary data.</text>
</comment>
<proteinExistence type="predicted"/>
<sequence>MILGWAISAAHAGARDGTFSDHGCHSEGTRGQDSPGTNKLISLTEARRAVPCQGRNGVHGIESVLRQGFGADAA</sequence>
<keyword evidence="3" id="KW-1185">Reference proteome</keyword>
<accession>A0ABS4XEV2</accession>
<reference evidence="2 3" key="1">
    <citation type="submission" date="2021-03" db="EMBL/GenBank/DDBJ databases">
        <title>Sequencing the genomes of 1000 actinobacteria strains.</title>
        <authorList>
            <person name="Klenk H.-P."/>
        </authorList>
    </citation>
    <scope>NUCLEOTIDE SEQUENCE [LARGE SCALE GENOMIC DNA]</scope>
    <source>
        <strain evidence="2 3">DSM 15797</strain>
    </source>
</reference>
<feature type="compositionally biased region" description="Basic and acidic residues" evidence="1">
    <location>
        <begin position="18"/>
        <end position="30"/>
    </location>
</feature>
<evidence type="ECO:0000313" key="2">
    <source>
        <dbReference type="EMBL" id="MBP2386984.1"/>
    </source>
</evidence>
<evidence type="ECO:0000256" key="1">
    <source>
        <dbReference type="SAM" id="MobiDB-lite"/>
    </source>
</evidence>